<evidence type="ECO:0000313" key="1">
    <source>
        <dbReference type="EMBL" id="KKN90491.1"/>
    </source>
</evidence>
<name>A0A0F9WVS0_9ZZZZ</name>
<dbReference type="EMBL" id="LAZR01000110">
    <property type="protein sequence ID" value="KKN90491.1"/>
    <property type="molecule type" value="Genomic_DNA"/>
</dbReference>
<reference evidence="1" key="1">
    <citation type="journal article" date="2015" name="Nature">
        <title>Complex archaea that bridge the gap between prokaryotes and eukaryotes.</title>
        <authorList>
            <person name="Spang A."/>
            <person name="Saw J.H."/>
            <person name="Jorgensen S.L."/>
            <person name="Zaremba-Niedzwiedzka K."/>
            <person name="Martijn J."/>
            <person name="Lind A.E."/>
            <person name="van Eijk R."/>
            <person name="Schleper C."/>
            <person name="Guy L."/>
            <person name="Ettema T.J."/>
        </authorList>
    </citation>
    <scope>NUCLEOTIDE SEQUENCE</scope>
</reference>
<proteinExistence type="predicted"/>
<organism evidence="1">
    <name type="scientific">marine sediment metagenome</name>
    <dbReference type="NCBI Taxonomy" id="412755"/>
    <lineage>
        <taxon>unclassified sequences</taxon>
        <taxon>metagenomes</taxon>
        <taxon>ecological metagenomes</taxon>
    </lineage>
</organism>
<sequence>MSTLVLRPHTHQSEAMALLCIRNHDLGGVDYERVARLSLDQAASVLAGTRWGDGRSAIGSHFPDEHFDGSATPGRLTVVPRPDPQLNTRNFIMHLAKEDSEPEQIGYISADMLHDLQGMRADVAINVTEEDFKAVEDALTRLKVAQLRRQADELEATLDTPEQDQDMQDSPGISLDEHSPQAIAAICAKNPSQIDASLKEAYGDRVAFESSTEEEFGRGNFTITVDGGSVLAGAYDNYCTTSSMKYDVGQMFTNSRKQKLEFMLEAVWVAACASHRPEGLIEEKMSALDSLDM</sequence>
<comment type="caution">
    <text evidence="1">The sequence shown here is derived from an EMBL/GenBank/DDBJ whole genome shotgun (WGS) entry which is preliminary data.</text>
</comment>
<protein>
    <submittedName>
        <fullName evidence="1">Uncharacterized protein</fullName>
    </submittedName>
</protein>
<accession>A0A0F9WVS0</accession>
<dbReference type="AlphaFoldDB" id="A0A0F9WVS0"/>
<gene>
    <name evidence="1" type="ORF">LCGC14_0228600</name>
</gene>